<name>A0A9J5WLQ4_SOLCO</name>
<dbReference type="EMBL" id="JACXVP010000011">
    <property type="protein sequence ID" value="KAG5576450.1"/>
    <property type="molecule type" value="Genomic_DNA"/>
</dbReference>
<comment type="caution">
    <text evidence="1">The sequence shown here is derived from an EMBL/GenBank/DDBJ whole genome shotgun (WGS) entry which is preliminary data.</text>
</comment>
<dbReference type="Proteomes" id="UP000824120">
    <property type="component" value="Chromosome 11"/>
</dbReference>
<protein>
    <submittedName>
        <fullName evidence="1">Uncharacterized protein</fullName>
    </submittedName>
</protein>
<proteinExistence type="predicted"/>
<evidence type="ECO:0000313" key="1">
    <source>
        <dbReference type="EMBL" id="KAG5576450.1"/>
    </source>
</evidence>
<accession>A0A9J5WLQ4</accession>
<gene>
    <name evidence="1" type="ORF">H5410_056584</name>
</gene>
<keyword evidence="2" id="KW-1185">Reference proteome</keyword>
<reference evidence="1 2" key="1">
    <citation type="submission" date="2020-09" db="EMBL/GenBank/DDBJ databases">
        <title>De no assembly of potato wild relative species, Solanum commersonii.</title>
        <authorList>
            <person name="Cho K."/>
        </authorList>
    </citation>
    <scope>NUCLEOTIDE SEQUENCE [LARGE SCALE GENOMIC DNA]</scope>
    <source>
        <strain evidence="1">LZ3.2</strain>
        <tissue evidence="1">Leaf</tissue>
    </source>
</reference>
<sequence>MTSEIQITKRSMDYRTRKLAKRGVYLLRSLFDFENGPIFPSGHTDCIANVLTDVHEKYR</sequence>
<dbReference type="AlphaFoldDB" id="A0A9J5WLQ4"/>
<evidence type="ECO:0000313" key="2">
    <source>
        <dbReference type="Proteomes" id="UP000824120"/>
    </source>
</evidence>
<organism evidence="1 2">
    <name type="scientific">Solanum commersonii</name>
    <name type="common">Commerson's wild potato</name>
    <name type="synonym">Commerson's nightshade</name>
    <dbReference type="NCBI Taxonomy" id="4109"/>
    <lineage>
        <taxon>Eukaryota</taxon>
        <taxon>Viridiplantae</taxon>
        <taxon>Streptophyta</taxon>
        <taxon>Embryophyta</taxon>
        <taxon>Tracheophyta</taxon>
        <taxon>Spermatophyta</taxon>
        <taxon>Magnoliopsida</taxon>
        <taxon>eudicotyledons</taxon>
        <taxon>Gunneridae</taxon>
        <taxon>Pentapetalae</taxon>
        <taxon>asterids</taxon>
        <taxon>lamiids</taxon>
        <taxon>Solanales</taxon>
        <taxon>Solanaceae</taxon>
        <taxon>Solanoideae</taxon>
        <taxon>Solaneae</taxon>
        <taxon>Solanum</taxon>
    </lineage>
</organism>